<evidence type="ECO:0000256" key="3">
    <source>
        <dbReference type="ARBA" id="ARBA00022692"/>
    </source>
</evidence>
<feature type="transmembrane region" description="Helical" evidence="7">
    <location>
        <begin position="110"/>
        <end position="134"/>
    </location>
</feature>
<sequence length="509" mass="55858">MAMNNIGAGGVQGFHVTSTKRARSLRTPAENDYSVVNLAAVAPVATDADSLPVTVGDTNSGEMVNPSASAASAHEIGKDPWWVVGFSLVAASDSSYILTYPFLIMSQLGWIAGPVVLVLLTALSCHNNCLFGSLHETGGKRHIRTRDLISYVYGRRWLTRTVWIVQFTVLIIFCIGTFIWAGTSLQAIYVTYSNDPTKISLPVWIAIAGACYSIFAFLVPTSHSLGLYTAISLLLTMTITFISIGISIKDGMKSGVTRDYSLVGTTADKWFGALASLSIVSFAFNIPILAELQANVRPPTVRNIYKALAFEYIVGATPVIVLVFLAYWAYGNGVSEYLLYSTSGPTWLVTVANVAAFLQVLVTIHIFALPMFEYFDSLVSKIKRRHAERDVADDHTLRARTGEWSKHKMLLRFVTRTTFIGITTLLGAMFPFFGDILELGAALIVFPLNYGLVHHMYLTVNSKRISWYQRAWHWSIIVAAVVLTVSSVTASTRNIIISSSSFHIFKSSS</sequence>
<feature type="transmembrane region" description="Helical" evidence="7">
    <location>
        <begin position="350"/>
        <end position="375"/>
    </location>
</feature>
<dbReference type="PANTHER" id="PTHR48017">
    <property type="entry name" value="OS05G0424000 PROTEIN-RELATED"/>
    <property type="match status" value="1"/>
</dbReference>
<dbReference type="InterPro" id="IPR013057">
    <property type="entry name" value="AA_transpt_TM"/>
</dbReference>
<keyword evidence="2" id="KW-0813">Transport</keyword>
<keyword evidence="10" id="KW-1185">Reference proteome</keyword>
<name>A0ABP0U0Y1_9BRYO</name>
<feature type="transmembrane region" description="Helical" evidence="7">
    <location>
        <begin position="162"/>
        <end position="181"/>
    </location>
</feature>
<protein>
    <recommendedName>
        <fullName evidence="8">Amino acid transporter transmembrane domain-containing protein</fullName>
    </recommendedName>
</protein>
<comment type="subcellular location">
    <subcellularLocation>
        <location evidence="1">Membrane</location>
    </subcellularLocation>
</comment>
<organism evidence="9 10">
    <name type="scientific">Sphagnum troendelagicum</name>
    <dbReference type="NCBI Taxonomy" id="128251"/>
    <lineage>
        <taxon>Eukaryota</taxon>
        <taxon>Viridiplantae</taxon>
        <taxon>Streptophyta</taxon>
        <taxon>Embryophyta</taxon>
        <taxon>Bryophyta</taxon>
        <taxon>Sphagnophytina</taxon>
        <taxon>Sphagnopsida</taxon>
        <taxon>Sphagnales</taxon>
        <taxon>Sphagnaceae</taxon>
        <taxon>Sphagnum</taxon>
    </lineage>
</organism>
<keyword evidence="3 7" id="KW-0812">Transmembrane</keyword>
<evidence type="ECO:0000313" key="10">
    <source>
        <dbReference type="Proteomes" id="UP001497512"/>
    </source>
</evidence>
<evidence type="ECO:0000256" key="2">
    <source>
        <dbReference type="ARBA" id="ARBA00022448"/>
    </source>
</evidence>
<proteinExistence type="predicted"/>
<evidence type="ECO:0000259" key="8">
    <source>
        <dbReference type="Pfam" id="PF01490"/>
    </source>
</evidence>
<keyword evidence="6 7" id="KW-0472">Membrane</keyword>
<keyword evidence="5 7" id="KW-1133">Transmembrane helix</keyword>
<evidence type="ECO:0000256" key="7">
    <source>
        <dbReference type="SAM" id="Phobius"/>
    </source>
</evidence>
<gene>
    <name evidence="9" type="ORF">CSSPTR1EN2_LOCUS10096</name>
</gene>
<feature type="domain" description="Amino acid transporter transmembrane" evidence="8">
    <location>
        <begin position="80"/>
        <end position="496"/>
    </location>
</feature>
<keyword evidence="4" id="KW-0029">Amino-acid transport</keyword>
<dbReference type="EMBL" id="OZ019909">
    <property type="protein sequence ID" value="CAK9209807.1"/>
    <property type="molecule type" value="Genomic_DNA"/>
</dbReference>
<evidence type="ECO:0000256" key="6">
    <source>
        <dbReference type="ARBA" id="ARBA00023136"/>
    </source>
</evidence>
<evidence type="ECO:0000313" key="9">
    <source>
        <dbReference type="EMBL" id="CAK9209807.1"/>
    </source>
</evidence>
<feature type="transmembrane region" description="Helical" evidence="7">
    <location>
        <begin position="201"/>
        <end position="219"/>
    </location>
</feature>
<feature type="transmembrane region" description="Helical" evidence="7">
    <location>
        <begin position="270"/>
        <end position="290"/>
    </location>
</feature>
<accession>A0ABP0U0Y1</accession>
<feature type="transmembrane region" description="Helical" evidence="7">
    <location>
        <begin position="413"/>
        <end position="433"/>
    </location>
</feature>
<feature type="transmembrane region" description="Helical" evidence="7">
    <location>
        <begin position="310"/>
        <end position="330"/>
    </location>
</feature>
<feature type="transmembrane region" description="Helical" evidence="7">
    <location>
        <begin position="471"/>
        <end position="490"/>
    </location>
</feature>
<dbReference type="Pfam" id="PF01490">
    <property type="entry name" value="Aa_trans"/>
    <property type="match status" value="1"/>
</dbReference>
<evidence type="ECO:0000256" key="4">
    <source>
        <dbReference type="ARBA" id="ARBA00022970"/>
    </source>
</evidence>
<dbReference type="Proteomes" id="UP001497512">
    <property type="component" value="Chromosome 17"/>
</dbReference>
<feature type="transmembrane region" description="Helical" evidence="7">
    <location>
        <begin position="226"/>
        <end position="248"/>
    </location>
</feature>
<reference evidence="9" key="1">
    <citation type="submission" date="2024-02" db="EMBL/GenBank/DDBJ databases">
        <authorList>
            <consortium name="ELIXIR-Norway"/>
            <consortium name="Elixir Norway"/>
        </authorList>
    </citation>
    <scope>NUCLEOTIDE SEQUENCE</scope>
</reference>
<evidence type="ECO:0000256" key="5">
    <source>
        <dbReference type="ARBA" id="ARBA00022989"/>
    </source>
</evidence>
<feature type="transmembrane region" description="Helical" evidence="7">
    <location>
        <begin position="81"/>
        <end position="104"/>
    </location>
</feature>
<feature type="transmembrane region" description="Helical" evidence="7">
    <location>
        <begin position="439"/>
        <end position="459"/>
    </location>
</feature>
<evidence type="ECO:0000256" key="1">
    <source>
        <dbReference type="ARBA" id="ARBA00004370"/>
    </source>
</evidence>